<dbReference type="InterPro" id="IPR017985">
    <property type="entry name" value="MeTrfase_CN4_CS"/>
</dbReference>
<name>A0A0N1EIG2_9HELI</name>
<dbReference type="InterPro" id="IPR002941">
    <property type="entry name" value="DNA_methylase_N4/N6"/>
</dbReference>
<dbReference type="Pfam" id="PF01555">
    <property type="entry name" value="N6_N4_Mtase"/>
    <property type="match status" value="1"/>
</dbReference>
<dbReference type="EMBL" id="JNOC01000031">
    <property type="protein sequence ID" value="KPH55905.1"/>
    <property type="molecule type" value="Genomic_DNA"/>
</dbReference>
<keyword evidence="4" id="KW-0808">Transferase</keyword>
<dbReference type="PROSITE" id="PS00093">
    <property type="entry name" value="N4_MTASE"/>
    <property type="match status" value="1"/>
</dbReference>
<dbReference type="GO" id="GO:0008170">
    <property type="term" value="F:N-methyltransferase activity"/>
    <property type="evidence" value="ECO:0007669"/>
    <property type="project" value="InterPro"/>
</dbReference>
<dbReference type="RefSeq" id="WP_054195201.1">
    <property type="nucleotide sequence ID" value="NZ_JNOB01000019.1"/>
</dbReference>
<evidence type="ECO:0000256" key="4">
    <source>
        <dbReference type="ARBA" id="ARBA00022679"/>
    </source>
</evidence>
<evidence type="ECO:0000256" key="7">
    <source>
        <dbReference type="ARBA" id="ARBA00023125"/>
    </source>
</evidence>
<evidence type="ECO:0000256" key="5">
    <source>
        <dbReference type="ARBA" id="ARBA00022691"/>
    </source>
</evidence>
<dbReference type="EC" id="2.1.1.113" evidence="2"/>
<sequence>MNVNVSNTAPIQYKRYVRNDFSKIHQMTAYLAMFPPNLPYFFIKHYSKINDIVFDPFSGRGTTAFEACRMGRIGIGNDLNPLAFCLTKSKVNMPKQKNIYKRLQTLKQNYQKISIENISEDITMLYDETLTLPQLFYLKHSLNKANKIDNFILAALTGIMHGKHRKNGTSMYCSIDMPNTFSMSPNYIKNFIKMHSLTKIKQDVFELLEQRIEWLFRERNKPFENLVNYRKGECFCLDAIKCSKKIMKKYGKNSVQLIVTSPPYLKNIHYGKYNWIRLWLLNEEVKNVDKTVSIYHKTQSIKGLKDNLPFESYASYMQNLFNSWYNILKPKSYAFVVIGDIGTQNLAKDTWQFIQENGGCKLNLINILEDLIEDRVDKKVTRIWGQKRGQATKIDRILVLQKEW</sequence>
<keyword evidence="6" id="KW-0680">Restriction system</keyword>
<accession>A0A0N1EIG2</accession>
<evidence type="ECO:0000256" key="2">
    <source>
        <dbReference type="ARBA" id="ARBA00012185"/>
    </source>
</evidence>
<evidence type="ECO:0000256" key="1">
    <source>
        <dbReference type="ARBA" id="ARBA00010203"/>
    </source>
</evidence>
<evidence type="ECO:0000256" key="3">
    <source>
        <dbReference type="ARBA" id="ARBA00022603"/>
    </source>
</evidence>
<dbReference type="GO" id="GO:0015667">
    <property type="term" value="F:site-specific DNA-methyltransferase (cytosine-N4-specific) activity"/>
    <property type="evidence" value="ECO:0007669"/>
    <property type="project" value="UniProtKB-EC"/>
</dbReference>
<gene>
    <name evidence="9" type="ORF">HPU229334_06125</name>
</gene>
<evidence type="ECO:0000313" key="9">
    <source>
        <dbReference type="EMBL" id="KPH55905.1"/>
    </source>
</evidence>
<dbReference type="GO" id="GO:0009307">
    <property type="term" value="P:DNA restriction-modification system"/>
    <property type="evidence" value="ECO:0007669"/>
    <property type="project" value="UniProtKB-KW"/>
</dbReference>
<dbReference type="Proteomes" id="UP000037997">
    <property type="component" value="Unassembled WGS sequence"/>
</dbReference>
<keyword evidence="5" id="KW-0949">S-adenosyl-L-methionine</keyword>
<evidence type="ECO:0000256" key="8">
    <source>
        <dbReference type="ARBA" id="ARBA00049120"/>
    </source>
</evidence>
<dbReference type="SUPFAM" id="SSF53335">
    <property type="entry name" value="S-adenosyl-L-methionine-dependent methyltransferases"/>
    <property type="match status" value="2"/>
</dbReference>
<dbReference type="GO" id="GO:0032259">
    <property type="term" value="P:methylation"/>
    <property type="evidence" value="ECO:0007669"/>
    <property type="project" value="UniProtKB-KW"/>
</dbReference>
<comment type="caution">
    <text evidence="9">The sequence shown here is derived from an EMBL/GenBank/DDBJ whole genome shotgun (WGS) entry which is preliminary data.</text>
</comment>
<keyword evidence="7" id="KW-0238">DNA-binding</keyword>
<evidence type="ECO:0000313" key="10">
    <source>
        <dbReference type="Proteomes" id="UP000037997"/>
    </source>
</evidence>
<protein>
    <recommendedName>
        <fullName evidence="2">site-specific DNA-methyltransferase (cytosine-N(4)-specific)</fullName>
        <ecNumber evidence="2">2.1.1.113</ecNumber>
    </recommendedName>
</protein>
<keyword evidence="3 9" id="KW-0489">Methyltransferase</keyword>
<dbReference type="Gene3D" id="3.40.50.150">
    <property type="entry name" value="Vaccinia Virus protein VP39"/>
    <property type="match status" value="2"/>
</dbReference>
<reference evidence="9 10" key="1">
    <citation type="submission" date="2014-06" db="EMBL/GenBank/DDBJ databases">
        <title>Helicobacter pullorum isolates in fresh chicken meat - phenotypic and genotypic features.</title>
        <authorList>
            <person name="Borges V."/>
            <person name="Santos A."/>
            <person name="Correia C.B."/>
            <person name="Saraiva M."/>
            <person name="Menard A."/>
            <person name="Vieira L."/>
            <person name="Sampaio D.A."/>
            <person name="Gomes J.P."/>
            <person name="Oleastro M."/>
        </authorList>
    </citation>
    <scope>NUCLEOTIDE SEQUENCE [LARGE SCALE GENOMIC DNA]</scope>
    <source>
        <strain evidence="9 10">229334/12</strain>
    </source>
</reference>
<proteinExistence type="inferred from homology"/>
<dbReference type="AlphaFoldDB" id="A0A0N1EIG2"/>
<dbReference type="GO" id="GO:0003677">
    <property type="term" value="F:DNA binding"/>
    <property type="evidence" value="ECO:0007669"/>
    <property type="project" value="UniProtKB-KW"/>
</dbReference>
<comment type="catalytic activity">
    <reaction evidence="8">
        <text>a 2'-deoxycytidine in DNA + S-adenosyl-L-methionine = an N(4)-methyl-2'-deoxycytidine in DNA + S-adenosyl-L-homocysteine + H(+)</text>
        <dbReference type="Rhea" id="RHEA:16857"/>
        <dbReference type="Rhea" id="RHEA-COMP:11369"/>
        <dbReference type="Rhea" id="RHEA-COMP:13674"/>
        <dbReference type="ChEBI" id="CHEBI:15378"/>
        <dbReference type="ChEBI" id="CHEBI:57856"/>
        <dbReference type="ChEBI" id="CHEBI:59789"/>
        <dbReference type="ChEBI" id="CHEBI:85452"/>
        <dbReference type="ChEBI" id="CHEBI:137933"/>
        <dbReference type="EC" id="2.1.1.113"/>
    </reaction>
</comment>
<evidence type="ECO:0000256" key="6">
    <source>
        <dbReference type="ARBA" id="ARBA00022747"/>
    </source>
</evidence>
<dbReference type="InterPro" id="IPR029063">
    <property type="entry name" value="SAM-dependent_MTases_sf"/>
</dbReference>
<organism evidence="9 10">
    <name type="scientific">Helicobacter pullorum</name>
    <dbReference type="NCBI Taxonomy" id="35818"/>
    <lineage>
        <taxon>Bacteria</taxon>
        <taxon>Pseudomonadati</taxon>
        <taxon>Campylobacterota</taxon>
        <taxon>Epsilonproteobacteria</taxon>
        <taxon>Campylobacterales</taxon>
        <taxon>Helicobacteraceae</taxon>
        <taxon>Helicobacter</taxon>
    </lineage>
</organism>
<comment type="similarity">
    <text evidence="1">Belongs to the N(4)/N(6)-methyltransferase family. N(4) subfamily.</text>
</comment>
<dbReference type="PATRIC" id="fig|35818.11.peg.1211"/>